<dbReference type="SUPFAM" id="SSF50978">
    <property type="entry name" value="WD40 repeat-like"/>
    <property type="match status" value="1"/>
</dbReference>
<keyword evidence="8" id="KW-0175">Coiled coil</keyword>
<name>A0A875SAT0_EENNA</name>
<reference evidence="9" key="1">
    <citation type="submission" date="2020-10" db="EMBL/GenBank/DDBJ databases">
        <authorList>
            <person name="Roach M.J.R."/>
        </authorList>
    </citation>
    <scope>NUCLEOTIDE SEQUENCE</scope>
    <source>
        <strain evidence="9">CBS 1945</strain>
    </source>
</reference>
<protein>
    <recommendedName>
        <fullName evidence="6 7">Pre-rRNA-processing protein IPI3</fullName>
    </recommendedName>
</protein>
<feature type="coiled-coil region" evidence="8">
    <location>
        <begin position="441"/>
        <end position="468"/>
    </location>
</feature>
<dbReference type="InterPro" id="IPR036322">
    <property type="entry name" value="WD40_repeat_dom_sf"/>
</dbReference>
<dbReference type="InterPro" id="IPR045227">
    <property type="entry name" value="WDR18/Ipi3/RID3"/>
</dbReference>
<keyword evidence="10" id="KW-1185">Reference proteome</keyword>
<evidence type="ECO:0000256" key="7">
    <source>
        <dbReference type="RuleBase" id="RU369067"/>
    </source>
</evidence>
<dbReference type="EMBL" id="CP064815">
    <property type="protein sequence ID" value="QPG76064.1"/>
    <property type="molecule type" value="Genomic_DNA"/>
</dbReference>
<dbReference type="PANTHER" id="PTHR18763">
    <property type="entry name" value="WD-REPEAT PROTEIN 18"/>
    <property type="match status" value="1"/>
</dbReference>
<evidence type="ECO:0000256" key="2">
    <source>
        <dbReference type="ARBA" id="ARBA00010143"/>
    </source>
</evidence>
<dbReference type="GO" id="GO:0006364">
    <property type="term" value="P:rRNA processing"/>
    <property type="evidence" value="ECO:0007669"/>
    <property type="project" value="UniProtKB-UniRule"/>
</dbReference>
<evidence type="ECO:0000313" key="9">
    <source>
        <dbReference type="EMBL" id="QPG76064.1"/>
    </source>
</evidence>
<dbReference type="GO" id="GO:0005656">
    <property type="term" value="C:nuclear pre-replicative complex"/>
    <property type="evidence" value="ECO:0007669"/>
    <property type="project" value="TreeGrafter"/>
</dbReference>
<comment type="similarity">
    <text evidence="2 7">Belongs to the WD repeat IPI3/WDR18 family.</text>
</comment>
<keyword evidence="7" id="KW-0698">rRNA processing</keyword>
<dbReference type="SMART" id="SM00320">
    <property type="entry name" value="WD40"/>
    <property type="match status" value="5"/>
</dbReference>
<evidence type="ECO:0000256" key="3">
    <source>
        <dbReference type="ARBA" id="ARBA00011141"/>
    </source>
</evidence>
<dbReference type="KEGG" id="bnn:FOA43_003450"/>
<sequence length="473" mass="52743">MDEIAFYCCSGDATDKHDANSFAYLSSLHSSKQYLQYRQCYSGRNGSVLTGIGQETKLISACNDRAIIQVYLYGKESPEQKIPIPEPLSCLEICDDWLLVGGGQSGRIYVWELDSGLLLAVKECHYQAVNVIRYNKGFLVSGGADSRVVIWRILDLANDSINPAKPYSILTDNTLPVTDLVITNGLVSDLKVYTASRDCTVRCYSIASKRLITTFVLPTKVESLAADPAYRALYAGQDDGFIRMIPLYRGNVKTHVLEAVGGMGSIVTLKPDLDLQETFVCHKDDGNGQTIVTKLQVTLDGTYLVSGDSKGNVFVVDIATKQIQRKFKPLAGAVSQILLAYTKADNKQLDRHYNDKNMVRVIPTLKRVVVDANAIEKHEIQKKLGELQPPYFGEQKFDMNRFLEDVKTQQMWFTNLSDIDSTVIRQGSENLFANGKAAGELTVLKTQLEQKNAAYTTLKEKYEQLYKEHINGL</sequence>
<dbReference type="InterPro" id="IPR001680">
    <property type="entry name" value="WD40_rpt"/>
</dbReference>
<dbReference type="GO" id="GO:0006261">
    <property type="term" value="P:DNA-templated DNA replication"/>
    <property type="evidence" value="ECO:0007669"/>
    <property type="project" value="TreeGrafter"/>
</dbReference>
<dbReference type="InterPro" id="IPR015943">
    <property type="entry name" value="WD40/YVTN_repeat-like_dom_sf"/>
</dbReference>
<evidence type="ECO:0000256" key="1">
    <source>
        <dbReference type="ARBA" id="ARBA00002355"/>
    </source>
</evidence>
<evidence type="ECO:0000256" key="5">
    <source>
        <dbReference type="ARBA" id="ARBA00022737"/>
    </source>
</evidence>
<dbReference type="AlphaFoldDB" id="A0A875SAT0"/>
<comment type="subunit">
    <text evidence="3 7">Component of the RIX1 complex, composed of IPI1, RIX1/IPI2 and IPI3 in a 1:2:2 stoichiometry. The complex interacts (via RIX1) with MDN1 (via its hexameric AAA ATPase ring) and the pre-60S ribosome particles.</text>
</comment>
<accession>A0A875SAT0</accession>
<dbReference type="Gene3D" id="2.130.10.10">
    <property type="entry name" value="YVTN repeat-like/Quinoprotein amine dehydrogenase"/>
    <property type="match status" value="2"/>
</dbReference>
<dbReference type="Proteomes" id="UP000662931">
    <property type="component" value="Chromosome 4"/>
</dbReference>
<proteinExistence type="inferred from homology"/>
<dbReference type="RefSeq" id="XP_038779629.1">
    <property type="nucleotide sequence ID" value="XM_038923701.1"/>
</dbReference>
<keyword evidence="7" id="KW-0539">Nucleus</keyword>
<evidence type="ECO:0000256" key="6">
    <source>
        <dbReference type="ARBA" id="ARBA00026229"/>
    </source>
</evidence>
<evidence type="ECO:0000313" key="10">
    <source>
        <dbReference type="Proteomes" id="UP000662931"/>
    </source>
</evidence>
<keyword evidence="4 7" id="KW-0853">WD repeat</keyword>
<evidence type="ECO:0000256" key="4">
    <source>
        <dbReference type="ARBA" id="ARBA00022574"/>
    </source>
</evidence>
<organism evidence="9 10">
    <name type="scientific">Eeniella nana</name>
    <name type="common">Yeast</name>
    <name type="synonym">Brettanomyces nanus</name>
    <dbReference type="NCBI Taxonomy" id="13502"/>
    <lineage>
        <taxon>Eukaryota</taxon>
        <taxon>Fungi</taxon>
        <taxon>Dikarya</taxon>
        <taxon>Ascomycota</taxon>
        <taxon>Saccharomycotina</taxon>
        <taxon>Pichiomycetes</taxon>
        <taxon>Pichiales</taxon>
        <taxon>Pichiaceae</taxon>
        <taxon>Brettanomyces</taxon>
    </lineage>
</organism>
<gene>
    <name evidence="9" type="ORF">FOA43_003450</name>
</gene>
<keyword evidence="5" id="KW-0677">Repeat</keyword>
<dbReference type="PANTHER" id="PTHR18763:SF0">
    <property type="entry name" value="WD REPEAT-CONTAINING PROTEIN 18"/>
    <property type="match status" value="1"/>
</dbReference>
<dbReference type="GeneID" id="62196850"/>
<dbReference type="OrthoDB" id="756370at2759"/>
<evidence type="ECO:0000256" key="8">
    <source>
        <dbReference type="SAM" id="Coils"/>
    </source>
</evidence>
<comment type="function">
    <text evidence="1 7">Component of the RIX1 complex required for processing of ITS2 sequences from 35S pre-rRNA.</text>
</comment>
<comment type="subcellular location">
    <subcellularLocation>
        <location evidence="7">Nucleus</location>
    </subcellularLocation>
</comment>
<dbReference type="GO" id="GO:0120330">
    <property type="term" value="C:rixosome complex"/>
    <property type="evidence" value="ECO:0007669"/>
    <property type="project" value="UniProtKB-UniRule"/>
</dbReference>